<keyword evidence="1" id="KW-0694">RNA-binding</keyword>
<feature type="compositionally biased region" description="Basic and acidic residues" evidence="2">
    <location>
        <begin position="132"/>
        <end position="148"/>
    </location>
</feature>
<dbReference type="EMBL" id="MRZV01002017">
    <property type="protein sequence ID" value="PIK34993.1"/>
    <property type="molecule type" value="Genomic_DNA"/>
</dbReference>
<keyword evidence="5" id="KW-1185">Reference proteome</keyword>
<feature type="compositionally biased region" description="Basic and acidic residues" evidence="2">
    <location>
        <begin position="237"/>
        <end position="249"/>
    </location>
</feature>
<sequence>MLTSIKCYVLIQVLTKPKLPARRLKTKDGRTVRGAGRGGQPSVSSTSHSYLSRERLIGRSLDSKKMDIKEGKGFILEKFLGQQAHNFNVKAKSTFSQSSGHSRRTCPPRVQTNHSEEWPGLERMETGSNAHAVDHKSIGSTIKKDRNKQNHQAESFDSASVGNICRSHSEEHLDSSARSDKPNRKSEVDPSGGKGTHSYVENNCTYNIASTVEASKSGNIESNALESKSEESSLLERSNEREKNARETGQDTGETEVSLSTLSKEISKTNENARDTGQDTGKTEVSLKEISTTNDELGEEILNADSKEPLQTEISNSAETENEVNYRLLGNQEEFEAGDVLPLSGPNVLQVEGLPEEIKNEDVSDLFLSCGTVTACKVLRDADTKLCIGIAYVRLKESSACAMAVSSFNEEPSPFPADPPSWNGVHLI</sequence>
<feature type="compositionally biased region" description="Polar residues" evidence="2">
    <location>
        <begin position="41"/>
        <end position="50"/>
    </location>
</feature>
<proteinExistence type="predicted"/>
<feature type="compositionally biased region" description="Polar residues" evidence="2">
    <location>
        <begin position="150"/>
        <end position="161"/>
    </location>
</feature>
<gene>
    <name evidence="4" type="ORF">BSL78_28178</name>
</gene>
<evidence type="ECO:0000313" key="5">
    <source>
        <dbReference type="Proteomes" id="UP000230750"/>
    </source>
</evidence>
<dbReference type="InterPro" id="IPR012677">
    <property type="entry name" value="Nucleotide-bd_a/b_plait_sf"/>
</dbReference>
<evidence type="ECO:0000259" key="3">
    <source>
        <dbReference type="PROSITE" id="PS50102"/>
    </source>
</evidence>
<accession>A0A2G8JGX1</accession>
<dbReference type="InterPro" id="IPR035979">
    <property type="entry name" value="RBD_domain_sf"/>
</dbReference>
<dbReference type="PROSITE" id="PS50102">
    <property type="entry name" value="RRM"/>
    <property type="match status" value="1"/>
</dbReference>
<dbReference type="SUPFAM" id="SSF54928">
    <property type="entry name" value="RNA-binding domain, RBD"/>
    <property type="match status" value="1"/>
</dbReference>
<dbReference type="Pfam" id="PF00076">
    <property type="entry name" value="RRM_1"/>
    <property type="match status" value="1"/>
</dbReference>
<feature type="region of interest" description="Disordered" evidence="2">
    <location>
        <begin position="92"/>
        <end position="200"/>
    </location>
</feature>
<feature type="region of interest" description="Disordered" evidence="2">
    <location>
        <begin position="221"/>
        <end position="287"/>
    </location>
</feature>
<feature type="compositionally biased region" description="Basic and acidic residues" evidence="2">
    <location>
        <begin position="114"/>
        <end position="125"/>
    </location>
</feature>
<feature type="domain" description="RRM" evidence="3">
    <location>
        <begin position="347"/>
        <end position="428"/>
    </location>
</feature>
<evidence type="ECO:0000256" key="1">
    <source>
        <dbReference type="PROSITE-ProRule" id="PRU00176"/>
    </source>
</evidence>
<dbReference type="InterPro" id="IPR000504">
    <property type="entry name" value="RRM_dom"/>
</dbReference>
<evidence type="ECO:0000256" key="2">
    <source>
        <dbReference type="SAM" id="MobiDB-lite"/>
    </source>
</evidence>
<feature type="compositionally biased region" description="Basic and acidic residues" evidence="2">
    <location>
        <begin position="265"/>
        <end position="287"/>
    </location>
</feature>
<feature type="compositionally biased region" description="Polar residues" evidence="2">
    <location>
        <begin position="250"/>
        <end position="264"/>
    </location>
</feature>
<comment type="caution">
    <text evidence="4">The sequence shown here is derived from an EMBL/GenBank/DDBJ whole genome shotgun (WGS) entry which is preliminary data.</text>
</comment>
<name>A0A2G8JGX1_STIJA</name>
<dbReference type="STRING" id="307972.A0A2G8JGX1"/>
<feature type="region of interest" description="Disordered" evidence="2">
    <location>
        <begin position="28"/>
        <end position="50"/>
    </location>
</feature>
<protein>
    <recommendedName>
        <fullName evidence="3">RRM domain-containing protein</fullName>
    </recommendedName>
</protein>
<reference evidence="4 5" key="1">
    <citation type="journal article" date="2017" name="PLoS Biol.">
        <title>The sea cucumber genome provides insights into morphological evolution and visceral regeneration.</title>
        <authorList>
            <person name="Zhang X."/>
            <person name="Sun L."/>
            <person name="Yuan J."/>
            <person name="Sun Y."/>
            <person name="Gao Y."/>
            <person name="Zhang L."/>
            <person name="Li S."/>
            <person name="Dai H."/>
            <person name="Hamel J.F."/>
            <person name="Liu C."/>
            <person name="Yu Y."/>
            <person name="Liu S."/>
            <person name="Lin W."/>
            <person name="Guo K."/>
            <person name="Jin S."/>
            <person name="Xu P."/>
            <person name="Storey K.B."/>
            <person name="Huan P."/>
            <person name="Zhang T."/>
            <person name="Zhou Y."/>
            <person name="Zhang J."/>
            <person name="Lin C."/>
            <person name="Li X."/>
            <person name="Xing L."/>
            <person name="Huo D."/>
            <person name="Sun M."/>
            <person name="Wang L."/>
            <person name="Mercier A."/>
            <person name="Li F."/>
            <person name="Yang H."/>
            <person name="Xiang J."/>
        </authorList>
    </citation>
    <scope>NUCLEOTIDE SEQUENCE [LARGE SCALE GENOMIC DNA]</scope>
    <source>
        <strain evidence="4">Shaxun</strain>
        <tissue evidence="4">Muscle</tissue>
    </source>
</reference>
<dbReference type="Gene3D" id="3.30.70.330">
    <property type="match status" value="1"/>
</dbReference>
<dbReference type="OrthoDB" id="3800936at2759"/>
<dbReference type="GO" id="GO:0003723">
    <property type="term" value="F:RNA binding"/>
    <property type="evidence" value="ECO:0007669"/>
    <property type="project" value="UniProtKB-UniRule"/>
</dbReference>
<dbReference type="AlphaFoldDB" id="A0A2G8JGX1"/>
<dbReference type="SMART" id="SM00360">
    <property type="entry name" value="RRM"/>
    <property type="match status" value="1"/>
</dbReference>
<dbReference type="Proteomes" id="UP000230750">
    <property type="component" value="Unassembled WGS sequence"/>
</dbReference>
<evidence type="ECO:0000313" key="4">
    <source>
        <dbReference type="EMBL" id="PIK34993.1"/>
    </source>
</evidence>
<organism evidence="4 5">
    <name type="scientific">Stichopus japonicus</name>
    <name type="common">Sea cucumber</name>
    <dbReference type="NCBI Taxonomy" id="307972"/>
    <lineage>
        <taxon>Eukaryota</taxon>
        <taxon>Metazoa</taxon>
        <taxon>Echinodermata</taxon>
        <taxon>Eleutherozoa</taxon>
        <taxon>Echinozoa</taxon>
        <taxon>Holothuroidea</taxon>
        <taxon>Aspidochirotacea</taxon>
        <taxon>Aspidochirotida</taxon>
        <taxon>Stichopodidae</taxon>
        <taxon>Apostichopus</taxon>
    </lineage>
</organism>
<feature type="compositionally biased region" description="Basic and acidic residues" evidence="2">
    <location>
        <begin position="167"/>
        <end position="188"/>
    </location>
</feature>